<dbReference type="PANTHER" id="PTHR13568:SF4">
    <property type="entry name" value="TRANSMEMBRANE PROTEIN 60"/>
    <property type="match status" value="1"/>
</dbReference>
<dbReference type="PANTHER" id="PTHR13568">
    <property type="entry name" value="FAM11A, B PROTEIN"/>
    <property type="match status" value="1"/>
</dbReference>
<protein>
    <recommendedName>
        <fullName evidence="4">Transmembrane protein 60</fullName>
    </recommendedName>
</protein>
<keyword evidence="3" id="KW-1185">Reference proteome</keyword>
<proteinExistence type="predicted"/>
<keyword evidence="1" id="KW-0812">Transmembrane</keyword>
<feature type="transmembrane region" description="Helical" evidence="1">
    <location>
        <begin position="107"/>
        <end position="125"/>
    </location>
</feature>
<dbReference type="InterPro" id="IPR019396">
    <property type="entry name" value="TM_Fragile-X-F-assoc"/>
</dbReference>
<keyword evidence="1" id="KW-0472">Membrane</keyword>
<dbReference type="AlphaFoldDB" id="A0A835CN80"/>
<dbReference type="OrthoDB" id="10258440at2759"/>
<keyword evidence="1" id="KW-1133">Transmembrane helix</keyword>
<feature type="transmembrane region" description="Helical" evidence="1">
    <location>
        <begin position="7"/>
        <end position="25"/>
    </location>
</feature>
<evidence type="ECO:0008006" key="4">
    <source>
        <dbReference type="Google" id="ProtNLM"/>
    </source>
</evidence>
<feature type="transmembrane region" description="Helical" evidence="1">
    <location>
        <begin position="31"/>
        <end position="53"/>
    </location>
</feature>
<feature type="transmembrane region" description="Helical" evidence="1">
    <location>
        <begin position="74"/>
        <end position="95"/>
    </location>
</feature>
<sequence>MAVIHRALFTWFNLLIFLVLMVLRLDLRILWNWFIVFMPMWLYDSMLLIYIIFNMISHCKNGHDRINSVRKMGWYMTAVLLKMSTQILICSVLEAPQWNLPSKIVLLPLWILLPVLSTDVFIHLIQHSRY</sequence>
<gene>
    <name evidence="2" type="ORF">HCN44_000359</name>
</gene>
<evidence type="ECO:0000313" key="2">
    <source>
        <dbReference type="EMBL" id="KAF7990554.1"/>
    </source>
</evidence>
<dbReference type="EMBL" id="JACMRX010000004">
    <property type="protein sequence ID" value="KAF7990554.1"/>
    <property type="molecule type" value="Genomic_DNA"/>
</dbReference>
<reference evidence="2 3" key="1">
    <citation type="submission" date="2020-08" db="EMBL/GenBank/DDBJ databases">
        <title>Aphidius gifuensis genome sequencing and assembly.</title>
        <authorList>
            <person name="Du Z."/>
        </authorList>
    </citation>
    <scope>NUCLEOTIDE SEQUENCE [LARGE SCALE GENOMIC DNA]</scope>
    <source>
        <strain evidence="2">YNYX2018</strain>
        <tissue evidence="2">Adults</tissue>
    </source>
</reference>
<name>A0A835CN80_APHGI</name>
<organism evidence="2 3">
    <name type="scientific">Aphidius gifuensis</name>
    <name type="common">Parasitoid wasp</name>
    <dbReference type="NCBI Taxonomy" id="684658"/>
    <lineage>
        <taxon>Eukaryota</taxon>
        <taxon>Metazoa</taxon>
        <taxon>Ecdysozoa</taxon>
        <taxon>Arthropoda</taxon>
        <taxon>Hexapoda</taxon>
        <taxon>Insecta</taxon>
        <taxon>Pterygota</taxon>
        <taxon>Neoptera</taxon>
        <taxon>Endopterygota</taxon>
        <taxon>Hymenoptera</taxon>
        <taxon>Apocrita</taxon>
        <taxon>Ichneumonoidea</taxon>
        <taxon>Braconidae</taxon>
        <taxon>Aphidiinae</taxon>
        <taxon>Aphidius</taxon>
    </lineage>
</organism>
<accession>A0A835CN80</accession>
<comment type="caution">
    <text evidence="2">The sequence shown here is derived from an EMBL/GenBank/DDBJ whole genome shotgun (WGS) entry which is preliminary data.</text>
</comment>
<dbReference type="Pfam" id="PF10269">
    <property type="entry name" value="Tmemb_185A"/>
    <property type="match status" value="1"/>
</dbReference>
<dbReference type="Proteomes" id="UP000639338">
    <property type="component" value="Unassembled WGS sequence"/>
</dbReference>
<evidence type="ECO:0000256" key="1">
    <source>
        <dbReference type="SAM" id="Phobius"/>
    </source>
</evidence>
<evidence type="ECO:0000313" key="3">
    <source>
        <dbReference type="Proteomes" id="UP000639338"/>
    </source>
</evidence>